<feature type="transmembrane region" description="Helical" evidence="1">
    <location>
        <begin position="121"/>
        <end position="143"/>
    </location>
</feature>
<feature type="transmembrane region" description="Helical" evidence="1">
    <location>
        <begin position="87"/>
        <end position="109"/>
    </location>
</feature>
<keyword evidence="1" id="KW-1133">Transmembrane helix</keyword>
<sequence>MERGLNKSKFSTRQMVVTAMLAAISIFLGLSGLGFIKIPPVNATIMHIPVIIGAIVEGPIVGGLIGLCFGLFSMYQAFTAPTVTSFVFWNPIVALLPRILIGVVSYYSYVGITKAVKKNPTVSGTVVIAFLSVVVALALKVLLPITVSYGIGAAVFVLLTFLFVKFRLSEKSDVLSVGTAAVLGTLTNTVLVLSLIYIVYVDRFAKAINISSSAAGKTIVAIGMTNGIPEALVSTIITVPVVLAILKLRK</sequence>
<dbReference type="EMBL" id="BQXY01000003">
    <property type="protein sequence ID" value="GKU25664.1"/>
    <property type="molecule type" value="Genomic_DNA"/>
</dbReference>
<dbReference type="AlphaFoldDB" id="A0A9W6DAW7"/>
<keyword evidence="1" id="KW-0812">Transmembrane</keyword>
<name>A0A9W6DAW7_9CLOT</name>
<evidence type="ECO:0000313" key="3">
    <source>
        <dbReference type="Proteomes" id="UP001057868"/>
    </source>
</evidence>
<dbReference type="Proteomes" id="UP001057868">
    <property type="component" value="Unassembled WGS sequence"/>
</dbReference>
<dbReference type="Gene3D" id="1.10.1760.20">
    <property type="match status" value="1"/>
</dbReference>
<evidence type="ECO:0000256" key="1">
    <source>
        <dbReference type="SAM" id="Phobius"/>
    </source>
</evidence>
<dbReference type="GO" id="GO:0022857">
    <property type="term" value="F:transmembrane transporter activity"/>
    <property type="evidence" value="ECO:0007669"/>
    <property type="project" value="InterPro"/>
</dbReference>
<feature type="transmembrane region" description="Helical" evidence="1">
    <location>
        <begin position="220"/>
        <end position="246"/>
    </location>
</feature>
<organism evidence="2 3">
    <name type="scientific">Clostridium folliculivorans</name>
    <dbReference type="NCBI Taxonomy" id="2886038"/>
    <lineage>
        <taxon>Bacteria</taxon>
        <taxon>Bacillati</taxon>
        <taxon>Bacillota</taxon>
        <taxon>Clostridia</taxon>
        <taxon>Eubacteriales</taxon>
        <taxon>Clostridiaceae</taxon>
        <taxon>Clostridium</taxon>
    </lineage>
</organism>
<feature type="transmembrane region" description="Helical" evidence="1">
    <location>
        <begin position="48"/>
        <end position="75"/>
    </location>
</feature>
<protein>
    <recommendedName>
        <fullName evidence="4">ECF transporter S component</fullName>
    </recommendedName>
</protein>
<evidence type="ECO:0008006" key="4">
    <source>
        <dbReference type="Google" id="ProtNLM"/>
    </source>
</evidence>
<reference evidence="2" key="1">
    <citation type="journal article" date="2023" name="Int. J. Syst. Evol. Microbiol.">
        <title>&lt;i&gt;Clostridium folliculivorans&lt;/i&gt; sp. nov., isolated from soil samples of an organic paddy in Japan.</title>
        <authorList>
            <person name="Tazawa J."/>
            <person name="Kobayashi H."/>
            <person name="Tanizawa Y."/>
            <person name="Uchino A."/>
            <person name="Tanaka F."/>
            <person name="Urashima Y."/>
            <person name="Miura S."/>
            <person name="Sakamoto M."/>
            <person name="Ohkuma M."/>
            <person name="Tohno M."/>
        </authorList>
    </citation>
    <scope>NUCLEOTIDE SEQUENCE</scope>
    <source>
        <strain evidence="2">D1-1</strain>
    </source>
</reference>
<feature type="transmembrane region" description="Helical" evidence="1">
    <location>
        <begin position="15"/>
        <end position="36"/>
    </location>
</feature>
<comment type="caution">
    <text evidence="2">The sequence shown here is derived from an EMBL/GenBank/DDBJ whole genome shotgun (WGS) entry which is preliminary data.</text>
</comment>
<feature type="transmembrane region" description="Helical" evidence="1">
    <location>
        <begin position="149"/>
        <end position="168"/>
    </location>
</feature>
<accession>A0A9W6DAW7</accession>
<dbReference type="InterPro" id="IPR024529">
    <property type="entry name" value="ECF_trnsprt_substrate-spec"/>
</dbReference>
<proteinExistence type="predicted"/>
<dbReference type="Pfam" id="PF12822">
    <property type="entry name" value="ECF_trnsprt"/>
    <property type="match status" value="1"/>
</dbReference>
<dbReference type="RefSeq" id="WP_261852608.1">
    <property type="nucleotide sequence ID" value="NZ_BQXY01000003.1"/>
</dbReference>
<keyword evidence="3" id="KW-1185">Reference proteome</keyword>
<feature type="transmembrane region" description="Helical" evidence="1">
    <location>
        <begin position="180"/>
        <end position="200"/>
    </location>
</feature>
<keyword evidence="1" id="KW-0472">Membrane</keyword>
<evidence type="ECO:0000313" key="2">
    <source>
        <dbReference type="EMBL" id="GKU25664.1"/>
    </source>
</evidence>
<gene>
    <name evidence="2" type="ORF">CFOLD11_24900</name>
</gene>